<protein>
    <submittedName>
        <fullName evidence="5">Transcriptional regulator</fullName>
    </submittedName>
</protein>
<dbReference type="PROSITE" id="PS51118">
    <property type="entry name" value="HTH_HXLR"/>
    <property type="match status" value="1"/>
</dbReference>
<dbReference type="RefSeq" id="WP_239160181.1">
    <property type="nucleotide sequence ID" value="NZ_BOPH01000034.1"/>
</dbReference>
<dbReference type="GO" id="GO:0003677">
    <property type="term" value="F:DNA binding"/>
    <property type="evidence" value="ECO:0007669"/>
    <property type="project" value="UniProtKB-KW"/>
</dbReference>
<dbReference type="EMBL" id="BOPH01000034">
    <property type="protein sequence ID" value="GIJ67908.1"/>
    <property type="molecule type" value="Genomic_DNA"/>
</dbReference>
<evidence type="ECO:0000259" key="4">
    <source>
        <dbReference type="PROSITE" id="PS51118"/>
    </source>
</evidence>
<dbReference type="Gene3D" id="1.10.10.10">
    <property type="entry name" value="Winged helix-like DNA-binding domain superfamily/Winged helix DNA-binding domain"/>
    <property type="match status" value="1"/>
</dbReference>
<organism evidence="5 6">
    <name type="scientific">Virgisporangium ochraceum</name>
    <dbReference type="NCBI Taxonomy" id="65505"/>
    <lineage>
        <taxon>Bacteria</taxon>
        <taxon>Bacillati</taxon>
        <taxon>Actinomycetota</taxon>
        <taxon>Actinomycetes</taxon>
        <taxon>Micromonosporales</taxon>
        <taxon>Micromonosporaceae</taxon>
        <taxon>Virgisporangium</taxon>
    </lineage>
</organism>
<evidence type="ECO:0000313" key="5">
    <source>
        <dbReference type="EMBL" id="GIJ67908.1"/>
    </source>
</evidence>
<proteinExistence type="predicted"/>
<dbReference type="Proteomes" id="UP000635606">
    <property type="component" value="Unassembled WGS sequence"/>
</dbReference>
<evidence type="ECO:0000313" key="6">
    <source>
        <dbReference type="Proteomes" id="UP000635606"/>
    </source>
</evidence>
<feature type="domain" description="HTH hxlR-type" evidence="4">
    <location>
        <begin position="10"/>
        <end position="108"/>
    </location>
</feature>
<dbReference type="PANTHER" id="PTHR33204:SF39">
    <property type="entry name" value="TRANSCRIPTIONAL REGULATORY PROTEIN"/>
    <property type="match status" value="1"/>
</dbReference>
<comment type="caution">
    <text evidence="5">The sequence shown here is derived from an EMBL/GenBank/DDBJ whole genome shotgun (WGS) entry which is preliminary data.</text>
</comment>
<dbReference type="InterPro" id="IPR036388">
    <property type="entry name" value="WH-like_DNA-bd_sf"/>
</dbReference>
<evidence type="ECO:0000256" key="1">
    <source>
        <dbReference type="ARBA" id="ARBA00023015"/>
    </source>
</evidence>
<evidence type="ECO:0000256" key="2">
    <source>
        <dbReference type="ARBA" id="ARBA00023125"/>
    </source>
</evidence>
<keyword evidence="2" id="KW-0238">DNA-binding</keyword>
<keyword evidence="6" id="KW-1185">Reference proteome</keyword>
<keyword evidence="1" id="KW-0805">Transcription regulation</keyword>
<sequence>MTNTLNGHSCRARGILDRVGDKWSLLVISQLGEGVKRFTDLKREATGVSQRMLTVTLRNLERDGLVIRTVHPVVPPRVEYELTTLGHTLLATVCSLVDWAEANGDDIEKARMAYDERMATS</sequence>
<dbReference type="InterPro" id="IPR036390">
    <property type="entry name" value="WH_DNA-bd_sf"/>
</dbReference>
<dbReference type="Pfam" id="PF01638">
    <property type="entry name" value="HxlR"/>
    <property type="match status" value="1"/>
</dbReference>
<gene>
    <name evidence="5" type="ORF">Voc01_028250</name>
</gene>
<evidence type="ECO:0000256" key="3">
    <source>
        <dbReference type="ARBA" id="ARBA00023163"/>
    </source>
</evidence>
<accession>A0A8J3ZRY4</accession>
<keyword evidence="3" id="KW-0804">Transcription</keyword>
<dbReference type="AlphaFoldDB" id="A0A8J3ZRY4"/>
<dbReference type="PANTHER" id="PTHR33204">
    <property type="entry name" value="TRANSCRIPTIONAL REGULATOR, MARR FAMILY"/>
    <property type="match status" value="1"/>
</dbReference>
<reference evidence="5" key="1">
    <citation type="submission" date="2021-01" db="EMBL/GenBank/DDBJ databases">
        <title>Whole genome shotgun sequence of Virgisporangium ochraceum NBRC 16418.</title>
        <authorList>
            <person name="Komaki H."/>
            <person name="Tamura T."/>
        </authorList>
    </citation>
    <scope>NUCLEOTIDE SEQUENCE</scope>
    <source>
        <strain evidence="5">NBRC 16418</strain>
    </source>
</reference>
<name>A0A8J3ZRY4_9ACTN</name>
<dbReference type="InterPro" id="IPR002577">
    <property type="entry name" value="HTH_HxlR"/>
</dbReference>
<dbReference type="SUPFAM" id="SSF46785">
    <property type="entry name" value="Winged helix' DNA-binding domain"/>
    <property type="match status" value="1"/>
</dbReference>